<gene>
    <name evidence="4" type="ORF">SAMN06265360_10562</name>
</gene>
<dbReference type="AlphaFoldDB" id="A0A238W3D6"/>
<dbReference type="Proteomes" id="UP000198348">
    <property type="component" value="Unassembled WGS sequence"/>
</dbReference>
<keyword evidence="1 4" id="KW-0808">Transferase</keyword>
<feature type="domain" description="N-acetyltransferase" evidence="3">
    <location>
        <begin position="13"/>
        <end position="168"/>
    </location>
</feature>
<dbReference type="InterPro" id="IPR000182">
    <property type="entry name" value="GNAT_dom"/>
</dbReference>
<dbReference type="Pfam" id="PF00583">
    <property type="entry name" value="Acetyltransf_1"/>
    <property type="match status" value="1"/>
</dbReference>
<dbReference type="CDD" id="cd04301">
    <property type="entry name" value="NAT_SF"/>
    <property type="match status" value="1"/>
</dbReference>
<name>A0A238W3D6_9PSEU</name>
<evidence type="ECO:0000256" key="1">
    <source>
        <dbReference type="ARBA" id="ARBA00022679"/>
    </source>
</evidence>
<accession>A0A238W3D6</accession>
<dbReference type="GO" id="GO:0016747">
    <property type="term" value="F:acyltransferase activity, transferring groups other than amino-acyl groups"/>
    <property type="evidence" value="ECO:0007669"/>
    <property type="project" value="InterPro"/>
</dbReference>
<dbReference type="PROSITE" id="PS51186">
    <property type="entry name" value="GNAT"/>
    <property type="match status" value="1"/>
</dbReference>
<dbReference type="InterPro" id="IPR050832">
    <property type="entry name" value="Bact_Acetyltransf"/>
</dbReference>
<evidence type="ECO:0000313" key="4">
    <source>
        <dbReference type="EMBL" id="SNR40854.1"/>
    </source>
</evidence>
<organism evidence="4 5">
    <name type="scientific">Haloechinothrix alba</name>
    <dbReference type="NCBI Taxonomy" id="664784"/>
    <lineage>
        <taxon>Bacteria</taxon>
        <taxon>Bacillati</taxon>
        <taxon>Actinomycetota</taxon>
        <taxon>Actinomycetes</taxon>
        <taxon>Pseudonocardiales</taxon>
        <taxon>Pseudonocardiaceae</taxon>
        <taxon>Haloechinothrix</taxon>
    </lineage>
</organism>
<reference evidence="4 5" key="1">
    <citation type="submission" date="2017-06" db="EMBL/GenBank/DDBJ databases">
        <authorList>
            <person name="Kim H.J."/>
            <person name="Triplett B.A."/>
        </authorList>
    </citation>
    <scope>NUCLEOTIDE SEQUENCE [LARGE SCALE GENOMIC DNA]</scope>
    <source>
        <strain evidence="4 5">DSM 45207</strain>
    </source>
</reference>
<proteinExistence type="predicted"/>
<evidence type="ECO:0000256" key="2">
    <source>
        <dbReference type="ARBA" id="ARBA00023315"/>
    </source>
</evidence>
<evidence type="ECO:0000259" key="3">
    <source>
        <dbReference type="PROSITE" id="PS51186"/>
    </source>
</evidence>
<dbReference type="Gene3D" id="3.40.630.30">
    <property type="match status" value="1"/>
</dbReference>
<dbReference type="PANTHER" id="PTHR43877">
    <property type="entry name" value="AMINOALKYLPHOSPHONATE N-ACETYLTRANSFERASE-RELATED-RELATED"/>
    <property type="match status" value="1"/>
</dbReference>
<sequence length="168" mass="18494">MIMHARDMTAHRPRIRYATTQDTSEIIRLASLMYESIDLDASTRAWREAARSAITERLGDGLAIVVAEHPSGSGSLVASGAGSICTRLPGPANLSARVGYIQWVATDPEWRKQGLARQILTTLLDWYRNEGIIRVELHATTDGEPLYRSLGFGEGNYPGMRISLHDTG</sequence>
<dbReference type="EMBL" id="FZNW01000005">
    <property type="protein sequence ID" value="SNR40854.1"/>
    <property type="molecule type" value="Genomic_DNA"/>
</dbReference>
<evidence type="ECO:0000313" key="5">
    <source>
        <dbReference type="Proteomes" id="UP000198348"/>
    </source>
</evidence>
<dbReference type="InterPro" id="IPR016181">
    <property type="entry name" value="Acyl_CoA_acyltransferase"/>
</dbReference>
<keyword evidence="5" id="KW-1185">Reference proteome</keyword>
<keyword evidence="2" id="KW-0012">Acyltransferase</keyword>
<protein>
    <submittedName>
        <fullName evidence="4">Acetyltransferase (GNAT) family protein</fullName>
    </submittedName>
</protein>
<dbReference type="SUPFAM" id="SSF55729">
    <property type="entry name" value="Acyl-CoA N-acyltransferases (Nat)"/>
    <property type="match status" value="1"/>
</dbReference>